<keyword evidence="1" id="KW-0472">Membrane</keyword>
<feature type="transmembrane region" description="Helical" evidence="1">
    <location>
        <begin position="106"/>
        <end position="127"/>
    </location>
</feature>
<dbReference type="AlphaFoldDB" id="A0A174HN88"/>
<sequence>MIKEQCEQCKRNNTDCQENIEFNGLSCEQYAKRINLEKSEKNETPDDSNVIQQNQETSATIEYPDPNYSIHGWLTFFLFSIGLGGLISALYPIFTYNIAEYDGNHFLAISDVVLGVMLLILACYTIYSFCKRKPNAVFLAKMYVVVTFITNILALISGEFEETGLGSLPRIVRSLVWGVIWFSYLTYSEQVKDIIPKSYRKVFSRDYYLMTAFIIIPILCLAIGVGNIFSQREEQEQNFISTTDLDYNEYTDGRIIFTKPDGFTCEKQELDDPKITVFDLESEYSYLRIVSDYDSDVSVQNFNTYWNGWKDDDLKDYSYKEITNEKREINGNPYFIKSVKYDTETPIIWHFILLFSPKTGKVCVIHSIQIQDETLDIIDFIRTIRF</sequence>
<proteinExistence type="predicted"/>
<reference evidence="2 3" key="1">
    <citation type="submission" date="2015-09" db="EMBL/GenBank/DDBJ databases">
        <authorList>
            <consortium name="Pathogen Informatics"/>
        </authorList>
    </citation>
    <scope>NUCLEOTIDE SEQUENCE [LARGE SCALE GENOMIC DNA]</scope>
    <source>
        <strain evidence="2 3">2789STDY5834847</strain>
    </source>
</reference>
<dbReference type="RefSeq" id="WP_007850464.1">
    <property type="nucleotide sequence ID" value="NZ_CZAF01000004.1"/>
</dbReference>
<dbReference type="InterPro" id="IPR019690">
    <property type="entry name" value="DUF2569"/>
</dbReference>
<evidence type="ECO:0008006" key="4">
    <source>
        <dbReference type="Google" id="ProtNLM"/>
    </source>
</evidence>
<dbReference type="OrthoDB" id="1032246at2"/>
<accession>A0A174HN88</accession>
<gene>
    <name evidence="2" type="ORF">ERS852462_01470</name>
</gene>
<name>A0A174HN88_BACUN</name>
<evidence type="ECO:0000256" key="1">
    <source>
        <dbReference type="SAM" id="Phobius"/>
    </source>
</evidence>
<dbReference type="EMBL" id="CZAF01000004">
    <property type="protein sequence ID" value="CUO76374.1"/>
    <property type="molecule type" value="Genomic_DNA"/>
</dbReference>
<feature type="transmembrane region" description="Helical" evidence="1">
    <location>
        <begin position="207"/>
        <end position="229"/>
    </location>
</feature>
<evidence type="ECO:0000313" key="3">
    <source>
        <dbReference type="Proteomes" id="UP000095614"/>
    </source>
</evidence>
<keyword evidence="1" id="KW-0812">Transmembrane</keyword>
<feature type="transmembrane region" description="Helical" evidence="1">
    <location>
        <begin position="139"/>
        <end position="158"/>
    </location>
</feature>
<dbReference type="Pfam" id="PF10754">
    <property type="entry name" value="DUF2569"/>
    <property type="match status" value="1"/>
</dbReference>
<evidence type="ECO:0000313" key="2">
    <source>
        <dbReference type="EMBL" id="CUO76374.1"/>
    </source>
</evidence>
<organism evidence="2 3">
    <name type="scientific">Bacteroides uniformis</name>
    <dbReference type="NCBI Taxonomy" id="820"/>
    <lineage>
        <taxon>Bacteria</taxon>
        <taxon>Pseudomonadati</taxon>
        <taxon>Bacteroidota</taxon>
        <taxon>Bacteroidia</taxon>
        <taxon>Bacteroidales</taxon>
        <taxon>Bacteroidaceae</taxon>
        <taxon>Bacteroides</taxon>
    </lineage>
</organism>
<feature type="transmembrane region" description="Helical" evidence="1">
    <location>
        <begin position="73"/>
        <end position="94"/>
    </location>
</feature>
<protein>
    <recommendedName>
        <fullName evidence="4">DUF2569 domain-containing protein</fullName>
    </recommendedName>
</protein>
<keyword evidence="1" id="KW-1133">Transmembrane helix</keyword>
<dbReference type="Proteomes" id="UP000095614">
    <property type="component" value="Unassembled WGS sequence"/>
</dbReference>